<keyword evidence="1" id="KW-1133">Transmembrane helix</keyword>
<dbReference type="PANTHER" id="PTHR46667:SF1">
    <property type="entry name" value="OS09G0482740 PROTEIN"/>
    <property type="match status" value="1"/>
</dbReference>
<protein>
    <recommendedName>
        <fullName evidence="2">DUF1664 domain-containing protein</fullName>
    </recommendedName>
</protein>
<gene>
    <name evidence="3" type="ORF">RIF29_26994</name>
</gene>
<keyword evidence="1" id="KW-0472">Membrane</keyword>
<dbReference type="AlphaFoldDB" id="A0AAN9EQI6"/>
<evidence type="ECO:0000313" key="3">
    <source>
        <dbReference type="EMBL" id="KAK7260720.1"/>
    </source>
</evidence>
<feature type="domain" description="DUF1664" evidence="2">
    <location>
        <begin position="93"/>
        <end position="213"/>
    </location>
</feature>
<organism evidence="3 4">
    <name type="scientific">Crotalaria pallida</name>
    <name type="common">Smooth rattlebox</name>
    <name type="synonym">Crotalaria striata</name>
    <dbReference type="NCBI Taxonomy" id="3830"/>
    <lineage>
        <taxon>Eukaryota</taxon>
        <taxon>Viridiplantae</taxon>
        <taxon>Streptophyta</taxon>
        <taxon>Embryophyta</taxon>
        <taxon>Tracheophyta</taxon>
        <taxon>Spermatophyta</taxon>
        <taxon>Magnoliopsida</taxon>
        <taxon>eudicotyledons</taxon>
        <taxon>Gunneridae</taxon>
        <taxon>Pentapetalae</taxon>
        <taxon>rosids</taxon>
        <taxon>fabids</taxon>
        <taxon>Fabales</taxon>
        <taxon>Fabaceae</taxon>
        <taxon>Papilionoideae</taxon>
        <taxon>50 kb inversion clade</taxon>
        <taxon>genistoids sensu lato</taxon>
        <taxon>core genistoids</taxon>
        <taxon>Crotalarieae</taxon>
        <taxon>Crotalaria</taxon>
    </lineage>
</organism>
<evidence type="ECO:0000259" key="2">
    <source>
        <dbReference type="Pfam" id="PF07889"/>
    </source>
</evidence>
<keyword evidence="1" id="KW-0812">Transmembrane</keyword>
<dbReference type="InterPro" id="IPR012458">
    <property type="entry name" value="DUF1664"/>
</dbReference>
<comment type="caution">
    <text evidence="3">The sequence shown here is derived from an EMBL/GenBank/DDBJ whole genome shotgun (WGS) entry which is preliminary data.</text>
</comment>
<dbReference type="PANTHER" id="PTHR46667">
    <property type="entry name" value="OS05G0182700 PROTEIN"/>
    <property type="match status" value="1"/>
</dbReference>
<dbReference type="EMBL" id="JAYWIO010000005">
    <property type="protein sequence ID" value="KAK7260720.1"/>
    <property type="molecule type" value="Genomic_DNA"/>
</dbReference>
<name>A0AAN9EQI6_CROPI</name>
<evidence type="ECO:0000256" key="1">
    <source>
        <dbReference type="SAM" id="Phobius"/>
    </source>
</evidence>
<proteinExistence type="predicted"/>
<dbReference type="Pfam" id="PF07889">
    <property type="entry name" value="DUF1664"/>
    <property type="match status" value="1"/>
</dbReference>
<feature type="transmembrane region" description="Helical" evidence="1">
    <location>
        <begin position="92"/>
        <end position="112"/>
    </location>
</feature>
<evidence type="ECO:0000313" key="4">
    <source>
        <dbReference type="Proteomes" id="UP001372338"/>
    </source>
</evidence>
<reference evidence="3 4" key="1">
    <citation type="submission" date="2024-01" db="EMBL/GenBank/DDBJ databases">
        <title>The genomes of 5 underutilized Papilionoideae crops provide insights into root nodulation and disease resistanc.</title>
        <authorList>
            <person name="Yuan L."/>
        </authorList>
    </citation>
    <scope>NUCLEOTIDE SEQUENCE [LARGE SCALE GENOMIC DNA]</scope>
    <source>
        <strain evidence="3">ZHUSHIDOU_FW_LH</strain>
        <tissue evidence="3">Leaf</tissue>
    </source>
</reference>
<dbReference type="Proteomes" id="UP001372338">
    <property type="component" value="Unassembled WGS sequence"/>
</dbReference>
<sequence>MALQTGVQTSKVLILVGAGLTGSVILRSGQLSDVVAKLQEVLKGVDDVEILPGGYDPAIIAAQIRQLTQEIRELALSKPVTIFNGDSSNGSFVSYLLPAAAIGAMGYCYMWWKGLSFTDVMFVTKQNMANAVQTVSKQLENVHETLASTKRHLTRRLEGLDFKLEEHNELSEQISNDVNEVKSNLSQIGCDVDRIYKMIAEVEGKLQLVEGKQDITNSGLWYLCQVADGFNDGPNGQVYKVRCFIFVLTYVDTFQGLQLFAETTDTVENSPIISTEVGINSSNGKDTVSRPRIHRSFPNGISLSKGIGSLFGSGGHRIVAVASTRIHLYLLYLIGLSKSPII</sequence>
<keyword evidence="4" id="KW-1185">Reference proteome</keyword>
<accession>A0AAN9EQI6</accession>